<dbReference type="InterPro" id="IPR013320">
    <property type="entry name" value="ConA-like_dom_sf"/>
</dbReference>
<reference evidence="1 2" key="1">
    <citation type="submission" date="2019-08" db="EMBL/GenBank/DDBJ databases">
        <title>Deep-cultivation of Planctomycetes and their phenomic and genomic characterization uncovers novel biology.</title>
        <authorList>
            <person name="Wiegand S."/>
            <person name="Jogler M."/>
            <person name="Boedeker C."/>
            <person name="Pinto D."/>
            <person name="Vollmers J."/>
            <person name="Rivas-Marin E."/>
            <person name="Kohn T."/>
            <person name="Peeters S.H."/>
            <person name="Heuer A."/>
            <person name="Rast P."/>
            <person name="Oberbeckmann S."/>
            <person name="Bunk B."/>
            <person name="Jeske O."/>
            <person name="Meyerdierks A."/>
            <person name="Storesund J.E."/>
            <person name="Kallscheuer N."/>
            <person name="Luecker S."/>
            <person name="Lage O.M."/>
            <person name="Pohl T."/>
            <person name="Merkel B.J."/>
            <person name="Hornburger P."/>
            <person name="Mueller R.-W."/>
            <person name="Bruemmer F."/>
            <person name="Labrenz M."/>
            <person name="Spormann A.M."/>
            <person name="Op den Camp H."/>
            <person name="Overmann J."/>
            <person name="Amann R."/>
            <person name="Jetten M.S.M."/>
            <person name="Mascher T."/>
            <person name="Medema M.H."/>
            <person name="Devos D.P."/>
            <person name="Kaster A.-K."/>
            <person name="Ovreas L."/>
            <person name="Rohde M."/>
            <person name="Galperin M.Y."/>
            <person name="Jogler C."/>
        </authorList>
    </citation>
    <scope>NUCLEOTIDE SEQUENCE [LARGE SCALE GENOMIC DNA]</scope>
    <source>
        <strain evidence="1 2">Pr1d</strain>
    </source>
</reference>
<dbReference type="Pfam" id="PF13385">
    <property type="entry name" value="Laminin_G_3"/>
    <property type="match status" value="1"/>
</dbReference>
<dbReference type="RefSeq" id="WP_148073920.1">
    <property type="nucleotide sequence ID" value="NZ_CP042913.1"/>
</dbReference>
<dbReference type="Gene3D" id="2.60.120.200">
    <property type="match status" value="1"/>
</dbReference>
<evidence type="ECO:0000313" key="1">
    <source>
        <dbReference type="EMBL" id="QEG35403.1"/>
    </source>
</evidence>
<dbReference type="OrthoDB" id="3799094at2"/>
<dbReference type="AlphaFoldDB" id="A0A5B9QN26"/>
<evidence type="ECO:0008006" key="3">
    <source>
        <dbReference type="Google" id="ProtNLM"/>
    </source>
</evidence>
<organism evidence="1 2">
    <name type="scientific">Bythopirellula goksoeyrii</name>
    <dbReference type="NCBI Taxonomy" id="1400387"/>
    <lineage>
        <taxon>Bacteria</taxon>
        <taxon>Pseudomonadati</taxon>
        <taxon>Planctomycetota</taxon>
        <taxon>Planctomycetia</taxon>
        <taxon>Pirellulales</taxon>
        <taxon>Lacipirellulaceae</taxon>
        <taxon>Bythopirellula</taxon>
    </lineage>
</organism>
<proteinExistence type="predicted"/>
<dbReference type="KEGG" id="bgok:Pr1d_27020"/>
<dbReference type="Proteomes" id="UP000323917">
    <property type="component" value="Chromosome"/>
</dbReference>
<name>A0A5B9QN26_9BACT</name>
<sequence>MKAYLLFGICNCVVFISGVLQAAVLPSLQSSLANYYSFDRPLGGNFDSLIEIDLGTDQTNIALLNGAPRIADAAWSGSTYSLQTGQNSDTLSNDDWKAGIQFLSSAESTLIGTKHVTGISLMGWFKPLGNHFDNPSLNTNTPAGEDRYNAFGLFGLLRGDENLGNTDGHAVRALLEVINDRITGLGRRLDSQPGSGSIRSVERWDQIMIPGEWCHLTATFDFDRGEVALYKNGLPIETENLSVGNWDLTEGIDYTSNESAGGIKIGGSFPDNSQERNPFNGLIDELMAFNQWLTPDLVLAQYQLVSGLPGDLDGDHDVDGADFLQIQRSSPHLLSSWQEQYGIGIEPQASATNVQDSLAAPEPSGICLAFLAMLIPIAVGR</sequence>
<evidence type="ECO:0000313" key="2">
    <source>
        <dbReference type="Proteomes" id="UP000323917"/>
    </source>
</evidence>
<gene>
    <name evidence="1" type="ORF">Pr1d_27020</name>
</gene>
<accession>A0A5B9QN26</accession>
<dbReference type="EMBL" id="CP042913">
    <property type="protein sequence ID" value="QEG35403.1"/>
    <property type="molecule type" value="Genomic_DNA"/>
</dbReference>
<dbReference type="SUPFAM" id="SSF49899">
    <property type="entry name" value="Concanavalin A-like lectins/glucanases"/>
    <property type="match status" value="1"/>
</dbReference>
<keyword evidence="2" id="KW-1185">Reference proteome</keyword>
<protein>
    <recommendedName>
        <fullName evidence="3">LamG-like jellyroll fold domain-containing protein</fullName>
    </recommendedName>
</protein>